<gene>
    <name evidence="3" type="ORF">GCM10010531_23360</name>
</gene>
<dbReference type="Proteomes" id="UP001499924">
    <property type="component" value="Unassembled WGS sequence"/>
</dbReference>
<evidence type="ECO:0000313" key="3">
    <source>
        <dbReference type="EMBL" id="GAA3169632.1"/>
    </source>
</evidence>
<name>A0ABP6P749_9ACTN</name>
<evidence type="ECO:0000313" key="4">
    <source>
        <dbReference type="Proteomes" id="UP001499924"/>
    </source>
</evidence>
<reference evidence="4" key="1">
    <citation type="journal article" date="2019" name="Int. J. Syst. Evol. Microbiol.">
        <title>The Global Catalogue of Microorganisms (GCM) 10K type strain sequencing project: providing services to taxonomists for standard genome sequencing and annotation.</title>
        <authorList>
            <consortium name="The Broad Institute Genomics Platform"/>
            <consortium name="The Broad Institute Genome Sequencing Center for Infectious Disease"/>
            <person name="Wu L."/>
            <person name="Ma J."/>
        </authorList>
    </citation>
    <scope>NUCLEOTIDE SEQUENCE [LARGE SCALE GENOMIC DNA]</scope>
    <source>
        <strain evidence="4">JCM 15614</strain>
    </source>
</reference>
<evidence type="ECO:0000256" key="1">
    <source>
        <dbReference type="ARBA" id="ARBA00007689"/>
    </source>
</evidence>
<organism evidence="3 4">
    <name type="scientific">Blastococcus jejuensis</name>
    <dbReference type="NCBI Taxonomy" id="351224"/>
    <lineage>
        <taxon>Bacteria</taxon>
        <taxon>Bacillati</taxon>
        <taxon>Actinomycetota</taxon>
        <taxon>Actinomycetes</taxon>
        <taxon>Geodermatophilales</taxon>
        <taxon>Geodermatophilaceae</taxon>
        <taxon>Blastococcus</taxon>
    </lineage>
</organism>
<accession>A0ABP6P749</accession>
<dbReference type="PANTHER" id="PTHR35174:SF3">
    <property type="entry name" value="BLL7171 PROTEIN"/>
    <property type="match status" value="1"/>
</dbReference>
<dbReference type="RefSeq" id="WP_344689046.1">
    <property type="nucleotide sequence ID" value="NZ_BAAAVV010000005.1"/>
</dbReference>
<dbReference type="InterPro" id="IPR011008">
    <property type="entry name" value="Dimeric_a/b-barrel"/>
</dbReference>
<dbReference type="Gene3D" id="3.30.70.1060">
    <property type="entry name" value="Dimeric alpha+beta barrel"/>
    <property type="match status" value="1"/>
</dbReference>
<comment type="similarity">
    <text evidence="1">Belongs to the YciI family.</text>
</comment>
<dbReference type="Pfam" id="PF03795">
    <property type="entry name" value="YCII"/>
    <property type="match status" value="1"/>
</dbReference>
<sequence>MPRYLMTVVEPSTGEPPTAEALEQIMKDVDAVHHEMQDAGIWVFGGGLHPPGTATTLRPADGDILIVDGPFIEGKEHVGGFSIIDVPDLDTALGWGRKLVRATTIPIEVRPFYGDSDS</sequence>
<evidence type="ECO:0000259" key="2">
    <source>
        <dbReference type="Pfam" id="PF03795"/>
    </source>
</evidence>
<feature type="domain" description="YCII-related" evidence="2">
    <location>
        <begin position="11"/>
        <end position="99"/>
    </location>
</feature>
<comment type="caution">
    <text evidence="3">The sequence shown here is derived from an EMBL/GenBank/DDBJ whole genome shotgun (WGS) entry which is preliminary data.</text>
</comment>
<keyword evidence="4" id="KW-1185">Reference proteome</keyword>
<dbReference type="SUPFAM" id="SSF54909">
    <property type="entry name" value="Dimeric alpha+beta barrel"/>
    <property type="match status" value="1"/>
</dbReference>
<proteinExistence type="inferred from homology"/>
<protein>
    <submittedName>
        <fullName evidence="3">YciI family protein</fullName>
    </submittedName>
</protein>
<dbReference type="PANTHER" id="PTHR35174">
    <property type="entry name" value="BLL7171 PROTEIN-RELATED"/>
    <property type="match status" value="1"/>
</dbReference>
<dbReference type="InterPro" id="IPR005545">
    <property type="entry name" value="YCII"/>
</dbReference>
<dbReference type="EMBL" id="BAAAVV010000005">
    <property type="protein sequence ID" value="GAA3169632.1"/>
    <property type="molecule type" value="Genomic_DNA"/>
</dbReference>